<evidence type="ECO:0000259" key="5">
    <source>
        <dbReference type="Pfam" id="PF04355"/>
    </source>
</evidence>
<evidence type="ECO:0000256" key="1">
    <source>
        <dbReference type="ARBA" id="ARBA00022729"/>
    </source>
</evidence>
<dbReference type="RefSeq" id="WP_319845226.1">
    <property type="nucleotide sequence ID" value="NZ_JAXAFJ010000009.1"/>
</dbReference>
<gene>
    <name evidence="6" type="ORF">SCD90_13610</name>
</gene>
<dbReference type="PANTHER" id="PTHR37482">
    <property type="entry name" value="OUTER MEMBRANE PROTEIN ASSEMBLY FACTOR BAME"/>
    <property type="match status" value="1"/>
</dbReference>
<feature type="chain" id="PRO_5045568166" evidence="4">
    <location>
        <begin position="28"/>
        <end position="148"/>
    </location>
</feature>
<feature type="signal peptide" evidence="4">
    <location>
        <begin position="1"/>
        <end position="27"/>
    </location>
</feature>
<organism evidence="6 7">
    <name type="scientific">Terrihabitans rhizophilus</name>
    <dbReference type="NCBI Taxonomy" id="3092662"/>
    <lineage>
        <taxon>Bacteria</taxon>
        <taxon>Pseudomonadati</taxon>
        <taxon>Pseudomonadota</taxon>
        <taxon>Alphaproteobacteria</taxon>
        <taxon>Hyphomicrobiales</taxon>
        <taxon>Terrihabitans</taxon>
    </lineage>
</organism>
<evidence type="ECO:0000313" key="6">
    <source>
        <dbReference type="EMBL" id="MDX6807103.1"/>
    </source>
</evidence>
<keyword evidence="1 4" id="KW-0732">Signal</keyword>
<keyword evidence="2" id="KW-0472">Membrane</keyword>
<dbReference type="Pfam" id="PF04355">
    <property type="entry name" value="BamE"/>
    <property type="match status" value="1"/>
</dbReference>
<dbReference type="EMBL" id="JAXAFJ010000009">
    <property type="protein sequence ID" value="MDX6807103.1"/>
    <property type="molecule type" value="Genomic_DNA"/>
</dbReference>
<reference evidence="6 7" key="1">
    <citation type="submission" date="2023-11" db="EMBL/GenBank/DDBJ databases">
        <authorList>
            <person name="Bao R."/>
        </authorList>
    </citation>
    <scope>NUCLEOTIDE SEQUENCE [LARGE SCALE GENOMIC DNA]</scope>
    <source>
        <strain evidence="6 7">PJ23</strain>
    </source>
</reference>
<dbReference type="InterPro" id="IPR037873">
    <property type="entry name" value="BamE-like"/>
</dbReference>
<dbReference type="PANTHER" id="PTHR37482:SF1">
    <property type="entry name" value="OUTER MEMBRANE PROTEIN ASSEMBLY FACTOR BAME"/>
    <property type="match status" value="1"/>
</dbReference>
<dbReference type="InterPro" id="IPR026592">
    <property type="entry name" value="BamE"/>
</dbReference>
<accession>A0ABU4RSD4</accession>
<dbReference type="InterPro" id="IPR007450">
    <property type="entry name" value="BamE_dom"/>
</dbReference>
<proteinExistence type="predicted"/>
<dbReference type="Proteomes" id="UP001274321">
    <property type="component" value="Unassembled WGS sequence"/>
</dbReference>
<dbReference type="PROSITE" id="PS51257">
    <property type="entry name" value="PROKAR_LIPOPROTEIN"/>
    <property type="match status" value="1"/>
</dbReference>
<protein>
    <submittedName>
        <fullName evidence="6">Outer membrane protein assembly factor BamE</fullName>
    </submittedName>
</protein>
<evidence type="ECO:0000313" key="7">
    <source>
        <dbReference type="Proteomes" id="UP001274321"/>
    </source>
</evidence>
<feature type="domain" description="Outer membrane protein assembly factor BamE" evidence="5">
    <location>
        <begin position="36"/>
        <end position="111"/>
    </location>
</feature>
<sequence length="148" mass="16346">MFQSAPRPWRPAPALVVLGALALGACSAVSTTQVRGYMVSETQLEQIPVGSSQEQVQIVLGTPSTTATIDGQVFYYISSTEKRTMRFMKAQTVDRRVLAIYFDRDRRVSRIANYGLQDGVVFDFISRSTPTSGVEKNFVSQLLGLLSF</sequence>
<evidence type="ECO:0000256" key="2">
    <source>
        <dbReference type="ARBA" id="ARBA00023136"/>
    </source>
</evidence>
<keyword evidence="3" id="KW-0998">Cell outer membrane</keyword>
<evidence type="ECO:0000256" key="4">
    <source>
        <dbReference type="SAM" id="SignalP"/>
    </source>
</evidence>
<comment type="caution">
    <text evidence="6">The sequence shown here is derived from an EMBL/GenBank/DDBJ whole genome shotgun (WGS) entry which is preliminary data.</text>
</comment>
<name>A0ABU4RSD4_9HYPH</name>
<dbReference type="Gene3D" id="3.30.1450.10">
    <property type="match status" value="1"/>
</dbReference>
<evidence type="ECO:0000256" key="3">
    <source>
        <dbReference type="ARBA" id="ARBA00023237"/>
    </source>
</evidence>
<keyword evidence="7" id="KW-1185">Reference proteome</keyword>